<dbReference type="EMBL" id="SNRY01006202">
    <property type="protein sequence ID" value="KAA6313122.1"/>
    <property type="molecule type" value="Genomic_DNA"/>
</dbReference>
<protein>
    <submittedName>
        <fullName evidence="2">GTP pyrophosphokinase</fullName>
        <ecNumber evidence="2">2.7.6.5</ecNumber>
    </submittedName>
</protein>
<evidence type="ECO:0000259" key="1">
    <source>
        <dbReference type="Pfam" id="PF13291"/>
    </source>
</evidence>
<dbReference type="GO" id="GO:0008728">
    <property type="term" value="F:GTP diphosphokinase activity"/>
    <property type="evidence" value="ECO:0007669"/>
    <property type="project" value="UniProtKB-EC"/>
</dbReference>
<keyword evidence="2" id="KW-0418">Kinase</keyword>
<feature type="domain" description="ACT" evidence="1">
    <location>
        <begin position="2"/>
        <end position="66"/>
    </location>
</feature>
<organism evidence="2">
    <name type="scientific">termite gut metagenome</name>
    <dbReference type="NCBI Taxonomy" id="433724"/>
    <lineage>
        <taxon>unclassified sequences</taxon>
        <taxon>metagenomes</taxon>
        <taxon>organismal metagenomes</taxon>
    </lineage>
</organism>
<dbReference type="InterPro" id="IPR002912">
    <property type="entry name" value="ACT_dom"/>
</dbReference>
<evidence type="ECO:0000313" key="2">
    <source>
        <dbReference type="EMBL" id="KAA6313122.1"/>
    </source>
</evidence>
<comment type="caution">
    <text evidence="2">The sequence shown here is derived from an EMBL/GenBank/DDBJ whole genome shotgun (WGS) entry which is preliminary data.</text>
</comment>
<dbReference type="GO" id="GO:0016301">
    <property type="term" value="F:kinase activity"/>
    <property type="evidence" value="ECO:0007669"/>
    <property type="project" value="UniProtKB-KW"/>
</dbReference>
<reference evidence="2" key="1">
    <citation type="submission" date="2019-03" db="EMBL/GenBank/DDBJ databases">
        <title>Single cell metagenomics reveals metabolic interactions within the superorganism composed of flagellate Streblomastix strix and complex community of Bacteroidetes bacteria on its surface.</title>
        <authorList>
            <person name="Treitli S.C."/>
            <person name="Kolisko M."/>
            <person name="Husnik F."/>
            <person name="Keeling P."/>
            <person name="Hampl V."/>
        </authorList>
    </citation>
    <scope>NUCLEOTIDE SEQUENCE</scope>
    <source>
        <strain evidence="2">STM</strain>
    </source>
</reference>
<name>A0A5J4PVH5_9ZZZZ</name>
<dbReference type="InterPro" id="IPR045865">
    <property type="entry name" value="ACT-like_dom_sf"/>
</dbReference>
<dbReference type="Gene3D" id="3.30.70.260">
    <property type="match status" value="1"/>
</dbReference>
<dbReference type="AlphaFoldDB" id="A0A5J4PVH5"/>
<accession>A0A5J4PVH5</accession>
<sequence>NNDIGIVTNVTSVISKEADVSLRSINIESDDGLFSGMLTIMINDTNRLEALIKKLTTIKGVRQINRY</sequence>
<dbReference type="SUPFAM" id="SSF55021">
    <property type="entry name" value="ACT-like"/>
    <property type="match status" value="1"/>
</dbReference>
<keyword evidence="2" id="KW-0808">Transferase</keyword>
<dbReference type="EC" id="2.7.6.5" evidence="2"/>
<proteinExistence type="predicted"/>
<gene>
    <name evidence="2" type="ORF">EZS27_036055</name>
</gene>
<dbReference type="Pfam" id="PF13291">
    <property type="entry name" value="ACT_4"/>
    <property type="match status" value="1"/>
</dbReference>
<feature type="non-terminal residue" evidence="2">
    <location>
        <position position="1"/>
    </location>
</feature>